<keyword evidence="2" id="KW-0328">Glycosyltransferase</keyword>
<sequence length="294" mass="33451">MTGISVIIPTLHRTEFLLNSLKDLVVQKCDFPFEIIIVDQSSQFDLEVLNFCNDYTFCSYHHITFFKGLPEARNFGWQNAKYDYILYVDDDISCKENLLKEHFSALKDNSVGVVGGQVIEKNNPNSGKKTGNFDKWTANPLAGFHLEGTFETDHGKGCNFSTKKEVLLKVNGIDENLTKGAALYEETDFCLRVKKEGYKIMFHSKASVYHLAAETGGCRVPDIKKYIGSLVRNRSLIISRHVKGFYKITSIIYLIKLVSAYAFSYKKISLFKQFITSFNEGITVGKMKVRCTKY</sequence>
<evidence type="ECO:0000313" key="6">
    <source>
        <dbReference type="Proteomes" id="UP000825258"/>
    </source>
</evidence>
<protein>
    <recommendedName>
        <fullName evidence="4">Glycosyltransferase 2-like domain-containing protein</fullName>
    </recommendedName>
</protein>
<evidence type="ECO:0000256" key="1">
    <source>
        <dbReference type="ARBA" id="ARBA00006739"/>
    </source>
</evidence>
<dbReference type="PANTHER" id="PTHR43179:SF12">
    <property type="entry name" value="GALACTOFURANOSYLTRANSFERASE GLFT2"/>
    <property type="match status" value="1"/>
</dbReference>
<feature type="domain" description="Glycosyltransferase 2-like" evidence="4">
    <location>
        <begin position="5"/>
        <end position="139"/>
    </location>
</feature>
<keyword evidence="3" id="KW-0808">Transferase</keyword>
<keyword evidence="6" id="KW-1185">Reference proteome</keyword>
<comment type="similarity">
    <text evidence="1">Belongs to the glycosyltransferase 2 family.</text>
</comment>
<organism evidence="5 6">
    <name type="scientific">Flavobacterium okayamense</name>
    <dbReference type="NCBI Taxonomy" id="2830782"/>
    <lineage>
        <taxon>Bacteria</taxon>
        <taxon>Pseudomonadati</taxon>
        <taxon>Bacteroidota</taxon>
        <taxon>Flavobacteriia</taxon>
        <taxon>Flavobacteriales</taxon>
        <taxon>Flavobacteriaceae</taxon>
        <taxon>Flavobacterium</taxon>
    </lineage>
</organism>
<dbReference type="Gene3D" id="3.90.550.10">
    <property type="entry name" value="Spore Coat Polysaccharide Biosynthesis Protein SpsA, Chain A"/>
    <property type="match status" value="1"/>
</dbReference>
<evidence type="ECO:0000259" key="4">
    <source>
        <dbReference type="Pfam" id="PF00535"/>
    </source>
</evidence>
<reference evidence="5 6" key="1">
    <citation type="submission" date="2021-06" db="EMBL/GenBank/DDBJ databases">
        <title>Whole genome sequences of Flavobacterium sp. KK2020170 and assembly.</title>
        <authorList>
            <person name="Kitahara K."/>
            <person name="Miyoshi S."/>
            <person name="Uesaka K."/>
        </authorList>
    </citation>
    <scope>NUCLEOTIDE SEQUENCE [LARGE SCALE GENOMIC DNA]</scope>
    <source>
        <strain evidence="5 6">KK2020170</strain>
    </source>
</reference>
<accession>A0ABN6HSF2</accession>
<dbReference type="EMBL" id="AP024749">
    <property type="protein sequence ID" value="BCY27271.1"/>
    <property type="molecule type" value="Genomic_DNA"/>
</dbReference>
<dbReference type="RefSeq" id="WP_221258906.1">
    <property type="nucleotide sequence ID" value="NZ_AP024749.1"/>
</dbReference>
<dbReference type="InterPro" id="IPR001173">
    <property type="entry name" value="Glyco_trans_2-like"/>
</dbReference>
<dbReference type="PANTHER" id="PTHR43179">
    <property type="entry name" value="RHAMNOSYLTRANSFERASE WBBL"/>
    <property type="match status" value="1"/>
</dbReference>
<dbReference type="SUPFAM" id="SSF53448">
    <property type="entry name" value="Nucleotide-diphospho-sugar transferases"/>
    <property type="match status" value="1"/>
</dbReference>
<dbReference type="Pfam" id="PF00535">
    <property type="entry name" value="Glycos_transf_2"/>
    <property type="match status" value="1"/>
</dbReference>
<evidence type="ECO:0000256" key="2">
    <source>
        <dbReference type="ARBA" id="ARBA00022676"/>
    </source>
</evidence>
<proteinExistence type="inferred from homology"/>
<evidence type="ECO:0000313" key="5">
    <source>
        <dbReference type="EMBL" id="BCY27271.1"/>
    </source>
</evidence>
<name>A0ABN6HSF2_9FLAO</name>
<dbReference type="Proteomes" id="UP000825258">
    <property type="component" value="Chromosome"/>
</dbReference>
<gene>
    <name evidence="5" type="ORF">KK2020170_01390</name>
</gene>
<dbReference type="InterPro" id="IPR029044">
    <property type="entry name" value="Nucleotide-diphossugar_trans"/>
</dbReference>
<evidence type="ECO:0000256" key="3">
    <source>
        <dbReference type="ARBA" id="ARBA00022679"/>
    </source>
</evidence>